<dbReference type="EMBL" id="FQNF01000032">
    <property type="protein sequence ID" value="SGZ39850.1"/>
    <property type="molecule type" value="Genomic_DNA"/>
</dbReference>
<dbReference type="InterPro" id="IPR007275">
    <property type="entry name" value="YTH_domain"/>
</dbReference>
<dbReference type="GO" id="GO:1990247">
    <property type="term" value="F:N6-methyladenosine-containing RNA reader activity"/>
    <property type="evidence" value="ECO:0007669"/>
    <property type="project" value="TreeGrafter"/>
</dbReference>
<dbReference type="GO" id="GO:0003729">
    <property type="term" value="F:mRNA binding"/>
    <property type="evidence" value="ECO:0007669"/>
    <property type="project" value="TreeGrafter"/>
</dbReference>
<proteinExistence type="predicted"/>
<dbReference type="AlphaFoldDB" id="A0A1L0B0B9"/>
<sequence length="255" mass="29113">MIGLISHLTNNNKVDSIDLSEDKVLQSLVNLNINDENNDDLVPKIHIHDNKFDKYTKEKNFIEKNNSRLLVSPKKNTVNREPVCLPHCDRSSSKENIVPIRTSLSSLKLIKSKTKFFVTKSDNMHDIQLSYDLNLWSTTATASEKISKAYNNGANRVILFVSLNLSGKFYGALEIKSSILDKNTYVDVWENKQKSKKCFKVEWLVFKPVANRVLRHVAVTSDNEKPITSLKNGSEITAFSKGNEILDIMFRYVDF</sequence>
<dbReference type="InterPro" id="IPR045168">
    <property type="entry name" value="YTH_prot"/>
</dbReference>
<dbReference type="OrthoDB" id="3973455at2759"/>
<dbReference type="PANTHER" id="PTHR12357:SF89">
    <property type="entry name" value="YTH DOMAIN-CONTAINING FAMILY PROTEIN"/>
    <property type="match status" value="1"/>
</dbReference>
<keyword evidence="3" id="KW-1185">Reference proteome</keyword>
<dbReference type="CDD" id="cd21134">
    <property type="entry name" value="YTH"/>
    <property type="match status" value="1"/>
</dbReference>
<evidence type="ECO:0000313" key="3">
    <source>
        <dbReference type="Proteomes" id="UP000183365"/>
    </source>
</evidence>
<dbReference type="Proteomes" id="UP000183365">
    <property type="component" value="Unassembled WGS sequence"/>
</dbReference>
<protein>
    <recommendedName>
        <fullName evidence="1">YTH domain-containing protein</fullName>
    </recommendedName>
</protein>
<evidence type="ECO:0000313" key="2">
    <source>
        <dbReference type="EMBL" id="SGZ39850.1"/>
    </source>
</evidence>
<reference evidence="3" key="1">
    <citation type="submission" date="2016-11" db="EMBL/GenBank/DDBJ databases">
        <authorList>
            <person name="Guldener U."/>
        </authorList>
    </citation>
    <scope>NUCLEOTIDE SEQUENCE [LARGE SCALE GENOMIC DNA]</scope>
</reference>
<dbReference type="GO" id="GO:0061157">
    <property type="term" value="P:mRNA destabilization"/>
    <property type="evidence" value="ECO:0007669"/>
    <property type="project" value="TreeGrafter"/>
</dbReference>
<organism evidence="2 3">
    <name type="scientific">Hanseniaspora guilliermondii</name>
    <dbReference type="NCBI Taxonomy" id="56406"/>
    <lineage>
        <taxon>Eukaryota</taxon>
        <taxon>Fungi</taxon>
        <taxon>Dikarya</taxon>
        <taxon>Ascomycota</taxon>
        <taxon>Saccharomycotina</taxon>
        <taxon>Saccharomycetes</taxon>
        <taxon>Saccharomycodales</taxon>
        <taxon>Saccharomycodaceae</taxon>
        <taxon>Hanseniaspora</taxon>
    </lineage>
</organism>
<accession>A0A1L0B0B9</accession>
<name>A0A1L0B0B9_9ASCO</name>
<dbReference type="Pfam" id="PF04146">
    <property type="entry name" value="YTH"/>
    <property type="match status" value="1"/>
</dbReference>
<evidence type="ECO:0000259" key="1">
    <source>
        <dbReference type="PROSITE" id="PS50882"/>
    </source>
</evidence>
<dbReference type="VEuPathDB" id="FungiDB:HGUI_02050"/>
<dbReference type="PROSITE" id="PS50882">
    <property type="entry name" value="YTH"/>
    <property type="match status" value="1"/>
</dbReference>
<dbReference type="PANTHER" id="PTHR12357">
    <property type="entry name" value="YTH YT521-B HOMOLOGY DOMAIN-CONTAINING"/>
    <property type="match status" value="1"/>
</dbReference>
<dbReference type="GO" id="GO:0005737">
    <property type="term" value="C:cytoplasm"/>
    <property type="evidence" value="ECO:0007669"/>
    <property type="project" value="TreeGrafter"/>
</dbReference>
<gene>
    <name evidence="2" type="ORF">HGUI_02050</name>
</gene>
<dbReference type="Gene3D" id="3.10.590.10">
    <property type="entry name" value="ph1033 like domains"/>
    <property type="match status" value="1"/>
</dbReference>
<feature type="domain" description="YTH" evidence="1">
    <location>
        <begin position="114"/>
        <end position="249"/>
    </location>
</feature>